<reference evidence="2 3" key="1">
    <citation type="journal article" date="2019" name="Genome Biol. Evol.">
        <title>The Rhododendron genome and chromosomal organization provide insight into shared whole-genome duplications across the heath family (Ericaceae).</title>
        <authorList>
            <person name="Soza V.L."/>
            <person name="Lindsley D."/>
            <person name="Waalkes A."/>
            <person name="Ramage E."/>
            <person name="Patwardhan R.P."/>
            <person name="Burton J.N."/>
            <person name="Adey A."/>
            <person name="Kumar A."/>
            <person name="Qiu R."/>
            <person name="Shendure J."/>
            <person name="Hall B."/>
        </authorList>
    </citation>
    <scope>NUCLEOTIDE SEQUENCE [LARGE SCALE GENOMIC DNA]</scope>
    <source>
        <strain evidence="2">RSF 1966-606</strain>
    </source>
</reference>
<dbReference type="AlphaFoldDB" id="A0A6A4MC99"/>
<protein>
    <submittedName>
        <fullName evidence="2">Uncharacterized protein</fullName>
    </submittedName>
</protein>
<gene>
    <name evidence="2" type="ORF">C3L33_02599</name>
</gene>
<dbReference type="EMBL" id="QEFC01000255">
    <property type="protein sequence ID" value="KAE9465494.1"/>
    <property type="molecule type" value="Genomic_DNA"/>
</dbReference>
<accession>A0A6A4MC99</accession>
<name>A0A6A4MC99_9ERIC</name>
<comment type="caution">
    <text evidence="2">The sequence shown here is derived from an EMBL/GenBank/DDBJ whole genome shotgun (WGS) entry which is preliminary data.</text>
</comment>
<dbReference type="PANTHER" id="PTHR48047">
    <property type="entry name" value="GLYCOSYLTRANSFERASE"/>
    <property type="match status" value="1"/>
</dbReference>
<dbReference type="SUPFAM" id="SSF53756">
    <property type="entry name" value="UDP-Glycosyltransferase/glycogen phosphorylase"/>
    <property type="match status" value="1"/>
</dbReference>
<organism evidence="2 3">
    <name type="scientific">Rhododendron williamsianum</name>
    <dbReference type="NCBI Taxonomy" id="262921"/>
    <lineage>
        <taxon>Eukaryota</taxon>
        <taxon>Viridiplantae</taxon>
        <taxon>Streptophyta</taxon>
        <taxon>Embryophyta</taxon>
        <taxon>Tracheophyta</taxon>
        <taxon>Spermatophyta</taxon>
        <taxon>Magnoliopsida</taxon>
        <taxon>eudicotyledons</taxon>
        <taxon>Gunneridae</taxon>
        <taxon>Pentapetalae</taxon>
        <taxon>asterids</taxon>
        <taxon>Ericales</taxon>
        <taxon>Ericaceae</taxon>
        <taxon>Ericoideae</taxon>
        <taxon>Rhodoreae</taxon>
        <taxon>Rhododendron</taxon>
    </lineage>
</organism>
<proteinExistence type="inferred from homology"/>
<dbReference type="OrthoDB" id="5835829at2759"/>
<sequence length="214" mass="23751">MAAQTQQFHFILFPLMAQGHMIPVIDIARLLAQRGVTVTIVTTPHNTNRFRAIVTQAIESGPFIQFLELTIPCEEAGLPEGCDNLDLLPSMDWASNFFVATSMLQQPLEEELGEMEPKPSCKISDMGFPCLVNWQSESEPFVVPGLPDLIELTKAQLPGFNSSSSSQLKSVGDRIKEAYKAAYGVVVNTFELETEYIKELKKAKDDFNATQPEP</sequence>
<evidence type="ECO:0000313" key="2">
    <source>
        <dbReference type="EMBL" id="KAE9465494.1"/>
    </source>
</evidence>
<feature type="non-terminal residue" evidence="2">
    <location>
        <position position="1"/>
    </location>
</feature>
<dbReference type="GO" id="GO:0035251">
    <property type="term" value="F:UDP-glucosyltransferase activity"/>
    <property type="evidence" value="ECO:0007669"/>
    <property type="project" value="TreeGrafter"/>
</dbReference>
<dbReference type="Proteomes" id="UP000428333">
    <property type="component" value="Linkage Group LG02"/>
</dbReference>
<comment type="similarity">
    <text evidence="1">Belongs to the UDP-glycosyltransferase family.</text>
</comment>
<keyword evidence="3" id="KW-1185">Reference proteome</keyword>
<dbReference type="PANTHER" id="PTHR48047:SF217">
    <property type="entry name" value="GLYCOSYLTRANSFERASE"/>
    <property type="match status" value="1"/>
</dbReference>
<dbReference type="Gene3D" id="3.40.50.2000">
    <property type="entry name" value="Glycogen Phosphorylase B"/>
    <property type="match status" value="2"/>
</dbReference>
<evidence type="ECO:0000256" key="1">
    <source>
        <dbReference type="ARBA" id="ARBA00009995"/>
    </source>
</evidence>
<evidence type="ECO:0000313" key="3">
    <source>
        <dbReference type="Proteomes" id="UP000428333"/>
    </source>
</evidence>